<dbReference type="Proteomes" id="UP000789901">
    <property type="component" value="Unassembled WGS sequence"/>
</dbReference>
<evidence type="ECO:0000313" key="1">
    <source>
        <dbReference type="EMBL" id="CAG8856326.1"/>
    </source>
</evidence>
<name>A0ABN7XNG7_GIGMA</name>
<keyword evidence="2" id="KW-1185">Reference proteome</keyword>
<organism evidence="1 2">
    <name type="scientific">Gigaspora margarita</name>
    <dbReference type="NCBI Taxonomy" id="4874"/>
    <lineage>
        <taxon>Eukaryota</taxon>
        <taxon>Fungi</taxon>
        <taxon>Fungi incertae sedis</taxon>
        <taxon>Mucoromycota</taxon>
        <taxon>Glomeromycotina</taxon>
        <taxon>Glomeromycetes</taxon>
        <taxon>Diversisporales</taxon>
        <taxon>Gigasporaceae</taxon>
        <taxon>Gigaspora</taxon>
    </lineage>
</organism>
<dbReference type="EMBL" id="CAJVQB010158787">
    <property type="protein sequence ID" value="CAG8856326.1"/>
    <property type="molecule type" value="Genomic_DNA"/>
</dbReference>
<accession>A0ABN7XNG7</accession>
<sequence>LLQYKTKTGIFDFNLAWNAIDEIDPVSWWKGNFEKSAPEL</sequence>
<comment type="caution">
    <text evidence="1">The sequence shown here is derived from an EMBL/GenBank/DDBJ whole genome shotgun (WGS) entry which is preliminary data.</text>
</comment>
<reference evidence="1 2" key="1">
    <citation type="submission" date="2021-06" db="EMBL/GenBank/DDBJ databases">
        <authorList>
            <person name="Kallberg Y."/>
            <person name="Tangrot J."/>
            <person name="Rosling A."/>
        </authorList>
    </citation>
    <scope>NUCLEOTIDE SEQUENCE [LARGE SCALE GENOMIC DNA]</scope>
    <source>
        <strain evidence="1 2">120-4 pot B 10/14</strain>
    </source>
</reference>
<feature type="non-terminal residue" evidence="1">
    <location>
        <position position="1"/>
    </location>
</feature>
<protein>
    <submittedName>
        <fullName evidence="1">1913_t:CDS:1</fullName>
    </submittedName>
</protein>
<feature type="non-terminal residue" evidence="1">
    <location>
        <position position="40"/>
    </location>
</feature>
<proteinExistence type="predicted"/>
<evidence type="ECO:0000313" key="2">
    <source>
        <dbReference type="Proteomes" id="UP000789901"/>
    </source>
</evidence>
<gene>
    <name evidence="1" type="ORF">GMARGA_LOCUS45147</name>
</gene>